<organism evidence="4 5">
    <name type="scientific">Lactobacillus iners</name>
    <dbReference type="NCBI Taxonomy" id="147802"/>
    <lineage>
        <taxon>Bacteria</taxon>
        <taxon>Bacillati</taxon>
        <taxon>Bacillota</taxon>
        <taxon>Bacilli</taxon>
        <taxon>Lactobacillales</taxon>
        <taxon>Lactobacillaceae</taxon>
        <taxon>Lactobacillus</taxon>
    </lineage>
</organism>
<accession>A0A6G7BB68</accession>
<dbReference type="PIRSF" id="PIRSF005902">
    <property type="entry name" value="DNase_TatD"/>
    <property type="match status" value="1"/>
</dbReference>
<feature type="binding site" evidence="3">
    <location>
        <position position="9"/>
    </location>
    <ligand>
        <name>a divalent metal cation</name>
        <dbReference type="ChEBI" id="CHEBI:60240"/>
        <label>1</label>
    </ligand>
</feature>
<dbReference type="PANTHER" id="PTHR46124">
    <property type="entry name" value="D-AMINOACYL-TRNA DEACYLASE"/>
    <property type="match status" value="1"/>
</dbReference>
<dbReference type="Gene3D" id="3.20.20.140">
    <property type="entry name" value="Metal-dependent hydrolases"/>
    <property type="match status" value="1"/>
</dbReference>
<dbReference type="InterPro" id="IPR001130">
    <property type="entry name" value="TatD-like"/>
</dbReference>
<dbReference type="GO" id="GO:0016788">
    <property type="term" value="F:hydrolase activity, acting on ester bonds"/>
    <property type="evidence" value="ECO:0007669"/>
    <property type="project" value="InterPro"/>
</dbReference>
<feature type="binding site" evidence="3">
    <location>
        <position position="93"/>
    </location>
    <ligand>
        <name>a divalent metal cation</name>
        <dbReference type="ChEBI" id="CHEBI:60240"/>
        <label>1</label>
    </ligand>
</feature>
<dbReference type="AlphaFoldDB" id="A0A6G7BB68"/>
<keyword evidence="1 3" id="KW-0479">Metal-binding</keyword>
<dbReference type="NCBIfam" id="TIGR00010">
    <property type="entry name" value="YchF/TatD family DNA exonuclease"/>
    <property type="match status" value="1"/>
</dbReference>
<dbReference type="InterPro" id="IPR015991">
    <property type="entry name" value="TatD/YcfH-like"/>
</dbReference>
<dbReference type="PROSITE" id="PS01090">
    <property type="entry name" value="TATD_2"/>
    <property type="match status" value="1"/>
</dbReference>
<proteinExistence type="predicted"/>
<protein>
    <submittedName>
        <fullName evidence="4">TatD family hydrolase</fullName>
    </submittedName>
</protein>
<feature type="binding site" evidence="3">
    <location>
        <position position="204"/>
    </location>
    <ligand>
        <name>a divalent metal cation</name>
        <dbReference type="ChEBI" id="CHEBI:60240"/>
        <label>1</label>
    </ligand>
</feature>
<dbReference type="FunFam" id="3.20.20.140:FF:000005">
    <property type="entry name" value="TatD family hydrolase"/>
    <property type="match status" value="1"/>
</dbReference>
<sequence>MELFDSHMHLNDEPFRGKEEYYLKRAKQLNVVSGVVAGQDAEFNRRAIELAERFSNLYATVGYCPDVATKVNAKAYDVLIKELTKDKVVALGEIGLDYYWDESPRSVQRDVFAQQLDLAYQIKKPVNIHTRDAFEDTYDILSQSKVGEYGGIIHNFNGDPDYLKKILDLGMYVSFSGVVSFTKAVDVHASAKAVPLDRFLIETDAPYLTPKPYRGRQNETGYVYYVAQAIADIKNISLEEVALHTFNNAMRIYGITK</sequence>
<feature type="binding site" evidence="3">
    <location>
        <position position="129"/>
    </location>
    <ligand>
        <name>a divalent metal cation</name>
        <dbReference type="ChEBI" id="CHEBI:60240"/>
        <label>2</label>
    </ligand>
</feature>
<gene>
    <name evidence="4" type="ORF">G6Z83_06310</name>
</gene>
<reference evidence="4 5" key="1">
    <citation type="submission" date="2020-02" db="EMBL/GenBank/DDBJ databases">
        <title>Complete genome sequences of six Lactobacillus iners strains isolated from the human vagina.</title>
        <authorList>
            <person name="France M.T."/>
            <person name="Rutt L."/>
            <person name="Narina S."/>
            <person name="Arbaugh S."/>
            <person name="Humphrys M.S."/>
            <person name="Ma B."/>
            <person name="Hayward M.R."/>
            <person name="Relman D."/>
            <person name="Kwon D.S."/>
            <person name="Ravel J."/>
        </authorList>
    </citation>
    <scope>NUCLEOTIDE SEQUENCE [LARGE SCALE GENOMIC DNA]</scope>
    <source>
        <strain evidence="4 5">C0210C1</strain>
    </source>
</reference>
<evidence type="ECO:0000256" key="1">
    <source>
        <dbReference type="ARBA" id="ARBA00022723"/>
    </source>
</evidence>
<feature type="binding site" evidence="3">
    <location>
        <position position="154"/>
    </location>
    <ligand>
        <name>a divalent metal cation</name>
        <dbReference type="ChEBI" id="CHEBI:60240"/>
        <label>2</label>
    </ligand>
</feature>
<name>A0A6G7BB68_9LACO</name>
<dbReference type="GO" id="GO:0004536">
    <property type="term" value="F:DNA nuclease activity"/>
    <property type="evidence" value="ECO:0007669"/>
    <property type="project" value="InterPro"/>
</dbReference>
<dbReference type="EMBL" id="CP049228">
    <property type="protein sequence ID" value="QIH24281.1"/>
    <property type="molecule type" value="Genomic_DNA"/>
</dbReference>
<keyword evidence="2 4" id="KW-0378">Hydrolase</keyword>
<dbReference type="PANTHER" id="PTHR46124:SF2">
    <property type="entry name" value="D-AMINOACYL-TRNA DEACYLASE"/>
    <property type="match status" value="1"/>
</dbReference>
<feature type="binding site" evidence="3">
    <location>
        <position position="7"/>
    </location>
    <ligand>
        <name>a divalent metal cation</name>
        <dbReference type="ChEBI" id="CHEBI:60240"/>
        <label>1</label>
    </ligand>
</feature>
<dbReference type="GO" id="GO:0046872">
    <property type="term" value="F:metal ion binding"/>
    <property type="evidence" value="ECO:0007669"/>
    <property type="project" value="UniProtKB-KW"/>
</dbReference>
<evidence type="ECO:0000256" key="3">
    <source>
        <dbReference type="PIRSR" id="PIRSR005902-1"/>
    </source>
</evidence>
<dbReference type="InterPro" id="IPR032466">
    <property type="entry name" value="Metal_Hydrolase"/>
</dbReference>
<dbReference type="CDD" id="cd01310">
    <property type="entry name" value="TatD_DNAse"/>
    <property type="match status" value="1"/>
</dbReference>
<dbReference type="RefSeq" id="WP_006730513.1">
    <property type="nucleotide sequence ID" value="NZ_CP049228.1"/>
</dbReference>
<evidence type="ECO:0000256" key="2">
    <source>
        <dbReference type="ARBA" id="ARBA00022801"/>
    </source>
</evidence>
<dbReference type="PROSITE" id="PS01137">
    <property type="entry name" value="TATD_1"/>
    <property type="match status" value="1"/>
</dbReference>
<dbReference type="GO" id="GO:0005829">
    <property type="term" value="C:cytosol"/>
    <property type="evidence" value="ECO:0007669"/>
    <property type="project" value="TreeGrafter"/>
</dbReference>
<evidence type="ECO:0000313" key="5">
    <source>
        <dbReference type="Proteomes" id="UP000501676"/>
    </source>
</evidence>
<dbReference type="Proteomes" id="UP000501676">
    <property type="component" value="Chromosome"/>
</dbReference>
<evidence type="ECO:0000313" key="4">
    <source>
        <dbReference type="EMBL" id="QIH24281.1"/>
    </source>
</evidence>
<dbReference type="SUPFAM" id="SSF51556">
    <property type="entry name" value="Metallo-dependent hydrolases"/>
    <property type="match status" value="1"/>
</dbReference>
<dbReference type="InterPro" id="IPR018228">
    <property type="entry name" value="DNase_TatD-rel_CS"/>
</dbReference>
<dbReference type="Pfam" id="PF01026">
    <property type="entry name" value="TatD_DNase"/>
    <property type="match status" value="1"/>
</dbReference>